<comment type="subcellular location">
    <subcellularLocation>
        <location evidence="1">Membrane</location>
        <topology evidence="1">Single-pass membrane protein</topology>
    </subcellularLocation>
</comment>
<dbReference type="Proteomes" id="UP000238479">
    <property type="component" value="Chromosome 6"/>
</dbReference>
<evidence type="ECO:0000256" key="10">
    <source>
        <dbReference type="ARBA" id="ARBA00023136"/>
    </source>
</evidence>
<evidence type="ECO:0000256" key="1">
    <source>
        <dbReference type="ARBA" id="ARBA00004167"/>
    </source>
</evidence>
<evidence type="ECO:0000256" key="3">
    <source>
        <dbReference type="ARBA" id="ARBA00022617"/>
    </source>
</evidence>
<proteinExistence type="inferred from homology"/>
<evidence type="ECO:0000256" key="9">
    <source>
        <dbReference type="ARBA" id="ARBA00023033"/>
    </source>
</evidence>
<comment type="caution">
    <text evidence="11">The sequence shown here is derived from an EMBL/GenBank/DDBJ whole genome shotgun (WGS) entry which is preliminary data.</text>
</comment>
<dbReference type="InterPro" id="IPR001128">
    <property type="entry name" value="Cyt_P450"/>
</dbReference>
<dbReference type="GO" id="GO:0016020">
    <property type="term" value="C:membrane"/>
    <property type="evidence" value="ECO:0007669"/>
    <property type="project" value="UniProtKB-SubCell"/>
</dbReference>
<dbReference type="GO" id="GO:0004497">
    <property type="term" value="F:monooxygenase activity"/>
    <property type="evidence" value="ECO:0007669"/>
    <property type="project" value="UniProtKB-KW"/>
</dbReference>
<dbReference type="Pfam" id="PF00067">
    <property type="entry name" value="p450"/>
    <property type="match status" value="1"/>
</dbReference>
<evidence type="ECO:0000256" key="5">
    <source>
        <dbReference type="ARBA" id="ARBA00022723"/>
    </source>
</evidence>
<keyword evidence="8" id="KW-0408">Iron</keyword>
<dbReference type="InterPro" id="IPR050665">
    <property type="entry name" value="Cytochrome_P450_Monooxygen"/>
</dbReference>
<dbReference type="SUPFAM" id="SSF48264">
    <property type="entry name" value="Cytochrome P450"/>
    <property type="match status" value="1"/>
</dbReference>
<name>A0A2P6PYI9_ROSCH</name>
<accession>A0A2P6PYI9</accession>
<evidence type="ECO:0000256" key="7">
    <source>
        <dbReference type="ARBA" id="ARBA00023002"/>
    </source>
</evidence>
<keyword evidence="4" id="KW-0812">Transmembrane</keyword>
<keyword evidence="10" id="KW-0472">Membrane</keyword>
<dbReference type="AlphaFoldDB" id="A0A2P6PYI9"/>
<gene>
    <name evidence="11" type="ORF">RchiOBHm_Chr6g0300701</name>
</gene>
<keyword evidence="3" id="KW-0349">Heme</keyword>
<keyword evidence="9" id="KW-0503">Monooxygenase</keyword>
<dbReference type="InterPro" id="IPR036396">
    <property type="entry name" value="Cyt_P450_sf"/>
</dbReference>
<evidence type="ECO:0000256" key="8">
    <source>
        <dbReference type="ARBA" id="ARBA00023004"/>
    </source>
</evidence>
<keyword evidence="12" id="KW-1185">Reference proteome</keyword>
<keyword evidence="5" id="KW-0479">Metal-binding</keyword>
<dbReference type="Gene3D" id="1.10.630.10">
    <property type="entry name" value="Cytochrome P450"/>
    <property type="match status" value="1"/>
</dbReference>
<keyword evidence="6" id="KW-1133">Transmembrane helix</keyword>
<protein>
    <submittedName>
        <fullName evidence="11">Putative cytochrome P450</fullName>
    </submittedName>
</protein>
<dbReference type="Gramene" id="PRQ27005">
    <property type="protein sequence ID" value="PRQ27005"/>
    <property type="gene ID" value="RchiOBHm_Chr6g0300701"/>
</dbReference>
<dbReference type="PANTHER" id="PTHR24282">
    <property type="entry name" value="CYTOCHROME P450 FAMILY MEMBER"/>
    <property type="match status" value="1"/>
</dbReference>
<sequence length="254" mass="29656">MHLLLLFVLPLIFILKFVYSTILVPWRTRNHFLKQGIDGPDYRPIIGNSAEIRLMFKEALSKRVPFDHNVLGRTLPFYPSWSKVYGKNFLYWFGSKPRLAIADPVMIKQVLINTSGSFQRVPLTPSSRVLFGDGLPALEGERWAFHRKIVNQAFKMERVEDWVPQIVDITMKMMEEWEDIRGGRDEFEMEVHKQMHEVSADVMSRTVFGSSFEEGKRIFNLQKQQMHLFLKAVQSIYIPGFRFLPTKDTERGGD</sequence>
<dbReference type="OMA" id="MEEWEDI"/>
<comment type="similarity">
    <text evidence="2">Belongs to the cytochrome P450 family.</text>
</comment>
<evidence type="ECO:0000313" key="11">
    <source>
        <dbReference type="EMBL" id="PRQ27005.1"/>
    </source>
</evidence>
<dbReference type="PANTHER" id="PTHR24282:SF211">
    <property type="entry name" value="CYTOCHROME P450-RELATED"/>
    <property type="match status" value="1"/>
</dbReference>
<reference evidence="11 12" key="1">
    <citation type="journal article" date="2018" name="Nat. Genet.">
        <title>The Rosa genome provides new insights in the design of modern roses.</title>
        <authorList>
            <person name="Bendahmane M."/>
        </authorList>
    </citation>
    <scope>NUCLEOTIDE SEQUENCE [LARGE SCALE GENOMIC DNA]</scope>
    <source>
        <strain evidence="12">cv. Old Blush</strain>
    </source>
</reference>
<dbReference type="GO" id="GO:0020037">
    <property type="term" value="F:heme binding"/>
    <property type="evidence" value="ECO:0007669"/>
    <property type="project" value="InterPro"/>
</dbReference>
<evidence type="ECO:0000256" key="6">
    <source>
        <dbReference type="ARBA" id="ARBA00022989"/>
    </source>
</evidence>
<dbReference type="GO" id="GO:0016705">
    <property type="term" value="F:oxidoreductase activity, acting on paired donors, with incorporation or reduction of molecular oxygen"/>
    <property type="evidence" value="ECO:0007669"/>
    <property type="project" value="InterPro"/>
</dbReference>
<evidence type="ECO:0000256" key="2">
    <source>
        <dbReference type="ARBA" id="ARBA00010617"/>
    </source>
</evidence>
<dbReference type="GO" id="GO:0005506">
    <property type="term" value="F:iron ion binding"/>
    <property type="evidence" value="ECO:0007669"/>
    <property type="project" value="InterPro"/>
</dbReference>
<organism evidence="11 12">
    <name type="scientific">Rosa chinensis</name>
    <name type="common">China rose</name>
    <dbReference type="NCBI Taxonomy" id="74649"/>
    <lineage>
        <taxon>Eukaryota</taxon>
        <taxon>Viridiplantae</taxon>
        <taxon>Streptophyta</taxon>
        <taxon>Embryophyta</taxon>
        <taxon>Tracheophyta</taxon>
        <taxon>Spermatophyta</taxon>
        <taxon>Magnoliopsida</taxon>
        <taxon>eudicotyledons</taxon>
        <taxon>Gunneridae</taxon>
        <taxon>Pentapetalae</taxon>
        <taxon>rosids</taxon>
        <taxon>fabids</taxon>
        <taxon>Rosales</taxon>
        <taxon>Rosaceae</taxon>
        <taxon>Rosoideae</taxon>
        <taxon>Rosoideae incertae sedis</taxon>
        <taxon>Rosa</taxon>
    </lineage>
</organism>
<evidence type="ECO:0000256" key="4">
    <source>
        <dbReference type="ARBA" id="ARBA00022692"/>
    </source>
</evidence>
<dbReference type="EMBL" id="PDCK01000044">
    <property type="protein sequence ID" value="PRQ27005.1"/>
    <property type="molecule type" value="Genomic_DNA"/>
</dbReference>
<evidence type="ECO:0000313" key="12">
    <source>
        <dbReference type="Proteomes" id="UP000238479"/>
    </source>
</evidence>
<keyword evidence="7" id="KW-0560">Oxidoreductase</keyword>